<dbReference type="AlphaFoldDB" id="A0A5C3PDK1"/>
<keyword evidence="3" id="KW-1185">Reference proteome</keyword>
<feature type="region of interest" description="Disordered" evidence="1">
    <location>
        <begin position="39"/>
        <end position="60"/>
    </location>
</feature>
<protein>
    <submittedName>
        <fullName evidence="2">Uncharacterized protein</fullName>
    </submittedName>
</protein>
<dbReference type="Proteomes" id="UP000308197">
    <property type="component" value="Unassembled WGS sequence"/>
</dbReference>
<evidence type="ECO:0000313" key="3">
    <source>
        <dbReference type="Proteomes" id="UP000308197"/>
    </source>
</evidence>
<gene>
    <name evidence="2" type="ORF">K466DRAFT_599303</name>
</gene>
<accession>A0A5C3PDK1</accession>
<proteinExistence type="predicted"/>
<evidence type="ECO:0000256" key="1">
    <source>
        <dbReference type="SAM" id="MobiDB-lite"/>
    </source>
</evidence>
<reference evidence="2 3" key="1">
    <citation type="journal article" date="2019" name="Nat. Ecol. Evol.">
        <title>Megaphylogeny resolves global patterns of mushroom evolution.</title>
        <authorList>
            <person name="Varga T."/>
            <person name="Krizsan K."/>
            <person name="Foldi C."/>
            <person name="Dima B."/>
            <person name="Sanchez-Garcia M."/>
            <person name="Sanchez-Ramirez S."/>
            <person name="Szollosi G.J."/>
            <person name="Szarkandi J.G."/>
            <person name="Papp V."/>
            <person name="Albert L."/>
            <person name="Andreopoulos W."/>
            <person name="Angelini C."/>
            <person name="Antonin V."/>
            <person name="Barry K.W."/>
            <person name="Bougher N.L."/>
            <person name="Buchanan P."/>
            <person name="Buyck B."/>
            <person name="Bense V."/>
            <person name="Catcheside P."/>
            <person name="Chovatia M."/>
            <person name="Cooper J."/>
            <person name="Damon W."/>
            <person name="Desjardin D."/>
            <person name="Finy P."/>
            <person name="Geml J."/>
            <person name="Haridas S."/>
            <person name="Hughes K."/>
            <person name="Justo A."/>
            <person name="Karasinski D."/>
            <person name="Kautmanova I."/>
            <person name="Kiss B."/>
            <person name="Kocsube S."/>
            <person name="Kotiranta H."/>
            <person name="LaButti K.M."/>
            <person name="Lechner B.E."/>
            <person name="Liimatainen K."/>
            <person name="Lipzen A."/>
            <person name="Lukacs Z."/>
            <person name="Mihaltcheva S."/>
            <person name="Morgado L.N."/>
            <person name="Niskanen T."/>
            <person name="Noordeloos M.E."/>
            <person name="Ohm R.A."/>
            <person name="Ortiz-Santana B."/>
            <person name="Ovrebo C."/>
            <person name="Racz N."/>
            <person name="Riley R."/>
            <person name="Savchenko A."/>
            <person name="Shiryaev A."/>
            <person name="Soop K."/>
            <person name="Spirin V."/>
            <person name="Szebenyi C."/>
            <person name="Tomsovsky M."/>
            <person name="Tulloss R.E."/>
            <person name="Uehling J."/>
            <person name="Grigoriev I.V."/>
            <person name="Vagvolgyi C."/>
            <person name="Papp T."/>
            <person name="Martin F.M."/>
            <person name="Miettinen O."/>
            <person name="Hibbett D.S."/>
            <person name="Nagy L.G."/>
        </authorList>
    </citation>
    <scope>NUCLEOTIDE SEQUENCE [LARGE SCALE GENOMIC DNA]</scope>
    <source>
        <strain evidence="2 3">HHB13444</strain>
    </source>
</reference>
<name>A0A5C3PDK1_9APHY</name>
<dbReference type="InParanoid" id="A0A5C3PDK1"/>
<dbReference type="EMBL" id="ML211144">
    <property type="protein sequence ID" value="TFK87646.1"/>
    <property type="molecule type" value="Genomic_DNA"/>
</dbReference>
<sequence>MPLTTPPHVFSDGVAPEIARAVLKDEVFALFYGSEMHGDASPDNNDDDDNVSSASDSTVHLPAPRLDVQQSLYRRTSSIASPGFESGTFGRIAFSLKKQVDQKHGVPMSLLVKKSEHDVMKVLHAASDEVMAGLVEAGMRKVTLRIAWPAYVDCFERDIDIVCASGSSQSARTISRAALARHIADAFFRFIRSGDPREAMFRFGPGALSFADLWLVSLWHAGGNVFEAEIESSGRIAQGDDGTR</sequence>
<organism evidence="2 3">
    <name type="scientific">Polyporus arcularius HHB13444</name>
    <dbReference type="NCBI Taxonomy" id="1314778"/>
    <lineage>
        <taxon>Eukaryota</taxon>
        <taxon>Fungi</taxon>
        <taxon>Dikarya</taxon>
        <taxon>Basidiomycota</taxon>
        <taxon>Agaricomycotina</taxon>
        <taxon>Agaricomycetes</taxon>
        <taxon>Polyporales</taxon>
        <taxon>Polyporaceae</taxon>
        <taxon>Polyporus</taxon>
    </lineage>
</organism>
<evidence type="ECO:0000313" key="2">
    <source>
        <dbReference type="EMBL" id="TFK87646.1"/>
    </source>
</evidence>